<evidence type="ECO:0000256" key="6">
    <source>
        <dbReference type="ARBA" id="ARBA00022989"/>
    </source>
</evidence>
<feature type="signal peptide" evidence="14">
    <location>
        <begin position="1"/>
        <end position="21"/>
    </location>
</feature>
<dbReference type="PROSITE" id="PS00650">
    <property type="entry name" value="G_PROTEIN_RECEP_F2_2"/>
    <property type="match status" value="1"/>
</dbReference>
<dbReference type="PROSITE" id="PS50261">
    <property type="entry name" value="G_PROTEIN_RECEP_F2_4"/>
    <property type="match status" value="1"/>
</dbReference>
<dbReference type="GO" id="GO:0005886">
    <property type="term" value="C:plasma membrane"/>
    <property type="evidence" value="ECO:0007669"/>
    <property type="project" value="UniProtKB-SubCell"/>
</dbReference>
<dbReference type="InterPro" id="IPR003287">
    <property type="entry name" value="GPCR_2_calcitonin_rcpt_fam"/>
</dbReference>
<feature type="transmembrane region" description="Helical" evidence="13">
    <location>
        <begin position="291"/>
        <end position="314"/>
    </location>
</feature>
<evidence type="ECO:0008006" key="19">
    <source>
        <dbReference type="Google" id="ProtNLM"/>
    </source>
</evidence>
<dbReference type="OMA" id="CWISTNT"/>
<feature type="transmembrane region" description="Helical" evidence="13">
    <location>
        <begin position="255"/>
        <end position="279"/>
    </location>
</feature>
<dbReference type="Ensembl" id="ENSEBUT00000011985.1">
    <property type="protein sequence ID" value="ENSEBUP00000011416.1"/>
    <property type="gene ID" value="ENSEBUG00000007323.1"/>
</dbReference>
<feature type="transmembrane region" description="Helical" evidence="13">
    <location>
        <begin position="228"/>
        <end position="248"/>
    </location>
</feature>
<keyword evidence="5 14" id="KW-0732">Signal</keyword>
<dbReference type="InterPro" id="IPR017983">
    <property type="entry name" value="GPCR_2_secretin-like_CS"/>
</dbReference>
<keyword evidence="18" id="KW-1185">Reference proteome</keyword>
<feature type="domain" description="G-protein coupled receptors family 2 profile 1" evidence="15">
    <location>
        <begin position="49"/>
        <end position="133"/>
    </location>
</feature>
<feature type="chain" id="PRO_5034769873" description="Calcitonin gene-related peptide type 1 receptor" evidence="14">
    <location>
        <begin position="22"/>
        <end position="457"/>
    </location>
</feature>
<keyword evidence="8 13" id="KW-0472">Membrane</keyword>
<evidence type="ECO:0000256" key="14">
    <source>
        <dbReference type="SAM" id="SignalP"/>
    </source>
</evidence>
<evidence type="ECO:0000256" key="1">
    <source>
        <dbReference type="ARBA" id="ARBA00004651"/>
    </source>
</evidence>
<dbReference type="GO" id="GO:0004948">
    <property type="term" value="F:calcitonin receptor activity"/>
    <property type="evidence" value="ECO:0007669"/>
    <property type="project" value="InterPro"/>
</dbReference>
<evidence type="ECO:0000256" key="3">
    <source>
        <dbReference type="ARBA" id="ARBA00022475"/>
    </source>
</evidence>
<dbReference type="PROSITE" id="PS50227">
    <property type="entry name" value="G_PROTEIN_RECEP_F2_3"/>
    <property type="match status" value="1"/>
</dbReference>
<dbReference type="PANTHER" id="PTHR45620:SF42">
    <property type="entry name" value="G-PROTEIN COUPLED RECEPTOR SEB-2"/>
    <property type="match status" value="1"/>
</dbReference>
<keyword evidence="11" id="KW-0325">Glycoprotein</keyword>
<comment type="similarity">
    <text evidence="2">Belongs to the G-protein coupled receptor 2 family.</text>
</comment>
<evidence type="ECO:0000256" key="10">
    <source>
        <dbReference type="ARBA" id="ARBA00023170"/>
    </source>
</evidence>
<keyword evidence="10" id="KW-0675">Receptor</keyword>
<feature type="transmembrane region" description="Helical" evidence="13">
    <location>
        <begin position="180"/>
        <end position="201"/>
    </location>
</feature>
<dbReference type="PANTHER" id="PTHR45620">
    <property type="entry name" value="PDF RECEPTOR-LIKE PROTEIN-RELATED"/>
    <property type="match status" value="1"/>
</dbReference>
<keyword evidence="3" id="KW-1003">Cell membrane</keyword>
<evidence type="ECO:0000256" key="7">
    <source>
        <dbReference type="ARBA" id="ARBA00023040"/>
    </source>
</evidence>
<keyword evidence="6 13" id="KW-1133">Transmembrane helix</keyword>
<dbReference type="GeneTree" id="ENSGT00940000159898"/>
<reference evidence="17" key="1">
    <citation type="submission" date="2025-08" db="UniProtKB">
        <authorList>
            <consortium name="Ensembl"/>
        </authorList>
    </citation>
    <scope>IDENTIFICATION</scope>
</reference>
<proteinExistence type="inferred from homology"/>
<evidence type="ECO:0000259" key="15">
    <source>
        <dbReference type="PROSITE" id="PS50227"/>
    </source>
</evidence>
<sequence length="457" mass="52537">MPETTILRLILYCVIAKVVCSLTSTQVLPTTQSANDVPIPMNILTNQYQCYIKLLKEPAYTSNGGYCPRTWDGWLCWEDIPAGSVASQFCPNYFIDFDISEKVRKICNDNGQWFRHPMSDRTWSNYTLCNAYTKSRRQATLNQYYMAVIGNSISIISLVISLIIFFYFKSLSCQRITLHKNLFISFLLNSIVIITHLSVLAQGKLVDSNPVWCKVLSFIHNYLMGCNYFWMLCEGIHLQTLIVVAVFAEEQQLFWYYLLGWGFPVIPALIHAIARLIYFNDFCWISTNTNLIYILNGAFAMALLLNVFFLLNIVRVLVTKLRLTHHTESHMYMKAVRATLILLPLLGIQYIVVPWIPQDANVADVYESILNTYLSYQGLLVSVIFCFFNGEVQTVLKRQWKQCHRMVQHHKKDTSRSASCTGASLSETTSYTNTHSDLSNGRQVPDVICLRYQPFQL</sequence>
<keyword evidence="4 13" id="KW-0812">Transmembrane</keyword>
<evidence type="ECO:0000256" key="12">
    <source>
        <dbReference type="ARBA" id="ARBA00023224"/>
    </source>
</evidence>
<dbReference type="Pfam" id="PF00002">
    <property type="entry name" value="7tm_2"/>
    <property type="match status" value="1"/>
</dbReference>
<keyword evidence="7" id="KW-0297">G-protein coupled receptor</keyword>
<evidence type="ECO:0000313" key="17">
    <source>
        <dbReference type="Ensembl" id="ENSEBUP00000011416.1"/>
    </source>
</evidence>
<evidence type="ECO:0000256" key="13">
    <source>
        <dbReference type="SAM" id="Phobius"/>
    </source>
</evidence>
<dbReference type="PRINTS" id="PR00249">
    <property type="entry name" value="GPCRSECRETIN"/>
</dbReference>
<comment type="subcellular location">
    <subcellularLocation>
        <location evidence="1">Cell membrane</location>
        <topology evidence="1">Multi-pass membrane protein</topology>
    </subcellularLocation>
</comment>
<dbReference type="InterPro" id="IPR050332">
    <property type="entry name" value="GPCR_2"/>
</dbReference>
<dbReference type="FunFam" id="4.10.1240.10:FF:000011">
    <property type="entry name" value="Calcitonin gene-related peptide type 1 receptor"/>
    <property type="match status" value="1"/>
</dbReference>
<evidence type="ECO:0000256" key="4">
    <source>
        <dbReference type="ARBA" id="ARBA00022692"/>
    </source>
</evidence>
<dbReference type="AlphaFoldDB" id="A0A8C4Q802"/>
<protein>
    <recommendedName>
        <fullName evidence="19">Calcitonin gene-related peptide type 1 receptor</fullName>
    </recommendedName>
</protein>
<evidence type="ECO:0000313" key="18">
    <source>
        <dbReference type="Proteomes" id="UP000694388"/>
    </source>
</evidence>
<dbReference type="InterPro" id="IPR017981">
    <property type="entry name" value="GPCR_2-like_7TM"/>
</dbReference>
<evidence type="ECO:0000256" key="5">
    <source>
        <dbReference type="ARBA" id="ARBA00022729"/>
    </source>
</evidence>
<dbReference type="SUPFAM" id="SSF111418">
    <property type="entry name" value="Hormone receptor domain"/>
    <property type="match status" value="1"/>
</dbReference>
<dbReference type="SUPFAM" id="SSF81321">
    <property type="entry name" value="Family A G protein-coupled receptor-like"/>
    <property type="match status" value="1"/>
</dbReference>
<feature type="domain" description="G-protein coupled receptors family 2 profile 2" evidence="16">
    <location>
        <begin position="143"/>
        <end position="389"/>
    </location>
</feature>
<dbReference type="SMART" id="SM00008">
    <property type="entry name" value="HormR"/>
    <property type="match status" value="1"/>
</dbReference>
<accession>A0A8C4Q802</accession>
<name>A0A8C4Q802_EPTBU</name>
<evidence type="ECO:0000256" key="2">
    <source>
        <dbReference type="ARBA" id="ARBA00005314"/>
    </source>
</evidence>
<dbReference type="Pfam" id="PF02793">
    <property type="entry name" value="HRM"/>
    <property type="match status" value="1"/>
</dbReference>
<organism evidence="17 18">
    <name type="scientific">Eptatretus burgeri</name>
    <name type="common">Inshore hagfish</name>
    <dbReference type="NCBI Taxonomy" id="7764"/>
    <lineage>
        <taxon>Eukaryota</taxon>
        <taxon>Metazoa</taxon>
        <taxon>Chordata</taxon>
        <taxon>Craniata</taxon>
        <taxon>Vertebrata</taxon>
        <taxon>Cyclostomata</taxon>
        <taxon>Myxini</taxon>
        <taxon>Myxiniformes</taxon>
        <taxon>Myxinidae</taxon>
        <taxon>Eptatretinae</taxon>
        <taxon>Eptatretus</taxon>
    </lineage>
</organism>
<dbReference type="Gene3D" id="4.10.1240.10">
    <property type="entry name" value="GPCR, family 2, extracellular hormone receptor domain"/>
    <property type="match status" value="1"/>
</dbReference>
<evidence type="ECO:0000259" key="16">
    <source>
        <dbReference type="PROSITE" id="PS50261"/>
    </source>
</evidence>
<keyword evidence="12" id="KW-0807">Transducer</keyword>
<reference evidence="17" key="2">
    <citation type="submission" date="2025-09" db="UniProtKB">
        <authorList>
            <consortium name="Ensembl"/>
        </authorList>
    </citation>
    <scope>IDENTIFICATION</scope>
</reference>
<evidence type="ECO:0000256" key="11">
    <source>
        <dbReference type="ARBA" id="ARBA00023180"/>
    </source>
</evidence>
<dbReference type="InterPro" id="IPR000832">
    <property type="entry name" value="GPCR_2_secretin-like"/>
</dbReference>
<dbReference type="InterPro" id="IPR001879">
    <property type="entry name" value="GPCR_2_extracellular_dom"/>
</dbReference>
<feature type="transmembrane region" description="Helical" evidence="13">
    <location>
        <begin position="335"/>
        <end position="356"/>
    </location>
</feature>
<feature type="transmembrane region" description="Helical" evidence="13">
    <location>
        <begin position="144"/>
        <end position="168"/>
    </location>
</feature>
<dbReference type="GO" id="GO:0007166">
    <property type="term" value="P:cell surface receptor signaling pathway"/>
    <property type="evidence" value="ECO:0007669"/>
    <property type="project" value="InterPro"/>
</dbReference>
<evidence type="ECO:0000256" key="8">
    <source>
        <dbReference type="ARBA" id="ARBA00023136"/>
    </source>
</evidence>
<evidence type="ECO:0000256" key="9">
    <source>
        <dbReference type="ARBA" id="ARBA00023157"/>
    </source>
</evidence>
<dbReference type="PRINTS" id="PR01350">
    <property type="entry name" value="CTRFAMILY"/>
</dbReference>
<dbReference type="InterPro" id="IPR036445">
    <property type="entry name" value="GPCR_2_extracell_dom_sf"/>
</dbReference>
<feature type="transmembrane region" description="Helical" evidence="13">
    <location>
        <begin position="376"/>
        <end position="396"/>
    </location>
</feature>
<keyword evidence="9" id="KW-1015">Disulfide bond</keyword>
<dbReference type="Proteomes" id="UP000694388">
    <property type="component" value="Unplaced"/>
</dbReference>
<dbReference type="GO" id="GO:0007189">
    <property type="term" value="P:adenylate cyclase-activating G protein-coupled receptor signaling pathway"/>
    <property type="evidence" value="ECO:0007669"/>
    <property type="project" value="TreeGrafter"/>
</dbReference>
<dbReference type="Gene3D" id="1.20.1070.10">
    <property type="entry name" value="Rhodopsin 7-helix transmembrane proteins"/>
    <property type="match status" value="1"/>
</dbReference>